<evidence type="ECO:0000256" key="1">
    <source>
        <dbReference type="ARBA" id="ARBA00008645"/>
    </source>
</evidence>
<dbReference type="InterPro" id="IPR050261">
    <property type="entry name" value="FrsA_esterase"/>
</dbReference>
<reference evidence="4" key="1">
    <citation type="submission" date="2022-10" db="EMBL/GenBank/DDBJ databases">
        <title>WGS of marine actinomycetes from Thailand.</title>
        <authorList>
            <person name="Thawai C."/>
        </authorList>
    </citation>
    <scope>NUCLEOTIDE SEQUENCE</scope>
    <source>
        <strain evidence="4">SW21</strain>
    </source>
</reference>
<evidence type="ECO:0000256" key="2">
    <source>
        <dbReference type="ARBA" id="ARBA00022801"/>
    </source>
</evidence>
<keyword evidence="5" id="KW-1185">Reference proteome</keyword>
<dbReference type="EMBL" id="JAPKFM010000027">
    <property type="protein sequence ID" value="MCX2966454.1"/>
    <property type="molecule type" value="Genomic_DNA"/>
</dbReference>
<sequence>MRSDITFTSHGVRCAAWHVRATSDGLARKGRRPCVVIGHGFGGTRDTALLDFAEGFADAGIDSLVFDYRGFGASDGTSRQAVSYRRQRQDYHAAVDAARRLRSVDPDRIALWGTSYSGGHVLAVAAVDPRVAAVVSLVPAPDGAAAVWQIARCAGPVAPLKLIGHGLRDVLQTLTGGSPHQIPLAAQPGSLAVLAAPGALEGYEAIGGPTWRNEVCARTSLEVAFNRPVTHAPKITCPTLVQIGSEDRVAPPHAARRAARRAGGPTTVLEYPVDHFDVYLGPWQQKALADEVDFLVGALA</sequence>
<proteinExistence type="inferred from homology"/>
<keyword evidence="2 4" id="KW-0378">Hydrolase</keyword>
<dbReference type="InterPro" id="IPR022742">
    <property type="entry name" value="Hydrolase_4"/>
</dbReference>
<evidence type="ECO:0000259" key="3">
    <source>
        <dbReference type="Pfam" id="PF12146"/>
    </source>
</evidence>
<comment type="similarity">
    <text evidence="1">Belongs to the AB hydrolase superfamily.</text>
</comment>
<name>A0A9X3D9E5_9ACTN</name>
<dbReference type="Pfam" id="PF12146">
    <property type="entry name" value="Hydrolase_4"/>
    <property type="match status" value="1"/>
</dbReference>
<dbReference type="RefSeq" id="WP_235726121.1">
    <property type="nucleotide sequence ID" value="NZ_JAPKFM010000027.1"/>
</dbReference>
<dbReference type="AlphaFoldDB" id="A0A9X3D9E5"/>
<dbReference type="SUPFAM" id="SSF53474">
    <property type="entry name" value="alpha/beta-Hydrolases"/>
    <property type="match status" value="1"/>
</dbReference>
<evidence type="ECO:0000313" key="4">
    <source>
        <dbReference type="EMBL" id="MCX2966454.1"/>
    </source>
</evidence>
<dbReference type="InterPro" id="IPR029058">
    <property type="entry name" value="AB_hydrolase_fold"/>
</dbReference>
<accession>A0A9X3D9E5</accession>
<dbReference type="Gene3D" id="3.40.50.1820">
    <property type="entry name" value="alpha/beta hydrolase"/>
    <property type="match status" value="2"/>
</dbReference>
<dbReference type="PANTHER" id="PTHR22946">
    <property type="entry name" value="DIENELACTONE HYDROLASE DOMAIN-CONTAINING PROTEIN-RELATED"/>
    <property type="match status" value="1"/>
</dbReference>
<evidence type="ECO:0000313" key="5">
    <source>
        <dbReference type="Proteomes" id="UP001143347"/>
    </source>
</evidence>
<dbReference type="Proteomes" id="UP001143347">
    <property type="component" value="Unassembled WGS sequence"/>
</dbReference>
<dbReference type="PANTHER" id="PTHR22946:SF9">
    <property type="entry name" value="POLYKETIDE TRANSFERASE AF380"/>
    <property type="match status" value="1"/>
</dbReference>
<feature type="domain" description="Serine aminopeptidase S33" evidence="3">
    <location>
        <begin position="32"/>
        <end position="265"/>
    </location>
</feature>
<protein>
    <submittedName>
        <fullName evidence="4">Alpha/beta fold hydrolase</fullName>
    </submittedName>
</protein>
<gene>
    <name evidence="4" type="ORF">OSB52_20430</name>
</gene>
<organism evidence="4 5">
    <name type="scientific">Gordonia aquimaris</name>
    <dbReference type="NCBI Taxonomy" id="2984863"/>
    <lineage>
        <taxon>Bacteria</taxon>
        <taxon>Bacillati</taxon>
        <taxon>Actinomycetota</taxon>
        <taxon>Actinomycetes</taxon>
        <taxon>Mycobacteriales</taxon>
        <taxon>Gordoniaceae</taxon>
        <taxon>Gordonia</taxon>
    </lineage>
</organism>
<dbReference type="GO" id="GO:0052689">
    <property type="term" value="F:carboxylic ester hydrolase activity"/>
    <property type="evidence" value="ECO:0007669"/>
    <property type="project" value="UniProtKB-ARBA"/>
</dbReference>
<comment type="caution">
    <text evidence="4">The sequence shown here is derived from an EMBL/GenBank/DDBJ whole genome shotgun (WGS) entry which is preliminary data.</text>
</comment>